<sequence length="165" mass="16945">MCNCGSNNLSPRIVNTNRPAYGYVFNFPVQTVASGGDVIFGGNGPLVNISHTPGTAAILIPRAGDYLVEYTIAVEGPQMSAYALILNGVEVPNSATRYGATSPAGTNQTLTGSAIISVPANSTLLLRNVGNTADTLIGTDDGQGVLNASLSIHRLGALNNSVPML</sequence>
<feature type="domain" description="BclA C-terminal" evidence="1">
    <location>
        <begin position="32"/>
        <end position="155"/>
    </location>
</feature>
<comment type="caution">
    <text evidence="2">The sequence shown here is derived from an EMBL/GenBank/DDBJ whole genome shotgun (WGS) entry which is preliminary data.</text>
</comment>
<dbReference type="OrthoDB" id="2851073at2"/>
<dbReference type="Proteomes" id="UP000317316">
    <property type="component" value="Unassembled WGS sequence"/>
</dbReference>
<reference evidence="2 3" key="1">
    <citation type="submission" date="2019-05" db="EMBL/GenBank/DDBJ databases">
        <title>Psychrobacillus vulpis sp. nov., a new species isolated from feces of a red fox that inhabits in The Tablas de Daimiel Natural Park, Albacete, Spain.</title>
        <authorList>
            <person name="Rodriguez M."/>
            <person name="Reina J.C."/>
            <person name="Bejar V."/>
            <person name="Llamas I."/>
        </authorList>
    </citation>
    <scope>NUCLEOTIDE SEQUENCE [LARGE SCALE GENOMIC DNA]</scope>
    <source>
        <strain evidence="2 3">NEAU-3TGS17</strain>
    </source>
</reference>
<name>A0A544TGX1_9BACI</name>
<gene>
    <name evidence="2" type="ORF">FG382_00695</name>
</gene>
<dbReference type="AlphaFoldDB" id="A0A544TGX1"/>
<dbReference type="RefSeq" id="WP_142536957.1">
    <property type="nucleotide sequence ID" value="NZ_BMIE01000002.1"/>
</dbReference>
<evidence type="ECO:0000313" key="2">
    <source>
        <dbReference type="EMBL" id="TQR16713.1"/>
    </source>
</evidence>
<evidence type="ECO:0000259" key="1">
    <source>
        <dbReference type="Pfam" id="PF18573"/>
    </source>
</evidence>
<dbReference type="Gene3D" id="2.60.120.40">
    <property type="match status" value="1"/>
</dbReference>
<dbReference type="InterPro" id="IPR008983">
    <property type="entry name" value="Tumour_necrosis_fac-like_dom"/>
</dbReference>
<dbReference type="InterPro" id="IPR041415">
    <property type="entry name" value="BclA_C"/>
</dbReference>
<dbReference type="EMBL" id="VDGH01000001">
    <property type="protein sequence ID" value="TQR16713.1"/>
    <property type="molecule type" value="Genomic_DNA"/>
</dbReference>
<organism evidence="2 3">
    <name type="scientific">Psychrobacillus lasiicapitis</name>
    <dbReference type="NCBI Taxonomy" id="1636719"/>
    <lineage>
        <taxon>Bacteria</taxon>
        <taxon>Bacillati</taxon>
        <taxon>Bacillota</taxon>
        <taxon>Bacilli</taxon>
        <taxon>Bacillales</taxon>
        <taxon>Bacillaceae</taxon>
        <taxon>Psychrobacillus</taxon>
    </lineage>
</organism>
<protein>
    <recommendedName>
        <fullName evidence="1">BclA C-terminal domain-containing protein</fullName>
    </recommendedName>
</protein>
<keyword evidence="3" id="KW-1185">Reference proteome</keyword>
<evidence type="ECO:0000313" key="3">
    <source>
        <dbReference type="Proteomes" id="UP000317316"/>
    </source>
</evidence>
<accession>A0A544TGX1</accession>
<dbReference type="Pfam" id="PF18573">
    <property type="entry name" value="BclA_C"/>
    <property type="match status" value="1"/>
</dbReference>
<proteinExistence type="predicted"/>